<protein>
    <submittedName>
        <fullName evidence="2">VPLPA-CTERM sorting domain-containing protein</fullName>
    </submittedName>
</protein>
<dbReference type="InterPro" id="IPR022472">
    <property type="entry name" value="VPLPA-CTERM"/>
</dbReference>
<comment type="caution">
    <text evidence="2">The sequence shown here is derived from an EMBL/GenBank/DDBJ whole genome shotgun (WGS) entry which is preliminary data.</text>
</comment>
<accession>A0ABT9JT41</accession>
<evidence type="ECO:0000313" key="3">
    <source>
        <dbReference type="Proteomes" id="UP001225906"/>
    </source>
</evidence>
<dbReference type="NCBIfam" id="TIGR03370">
    <property type="entry name" value="VPLPA-CTERM"/>
    <property type="match status" value="1"/>
</dbReference>
<evidence type="ECO:0000256" key="1">
    <source>
        <dbReference type="SAM" id="SignalP"/>
    </source>
</evidence>
<proteinExistence type="predicted"/>
<reference evidence="3" key="1">
    <citation type="journal article" date="2019" name="Int. J. Syst. Evol. Microbiol.">
        <title>The Global Catalogue of Microorganisms (GCM) 10K type strain sequencing project: providing services to taxonomists for standard genome sequencing and annotation.</title>
        <authorList>
            <consortium name="The Broad Institute Genomics Platform"/>
            <consortium name="The Broad Institute Genome Sequencing Center for Infectious Disease"/>
            <person name="Wu L."/>
            <person name="Ma J."/>
        </authorList>
    </citation>
    <scope>NUCLEOTIDE SEQUENCE [LARGE SCALE GENOMIC DNA]</scope>
    <source>
        <strain evidence="3">VKM B-3159</strain>
    </source>
</reference>
<gene>
    <name evidence="2" type="ORF">Q9291_07790</name>
</gene>
<feature type="signal peptide" evidence="1">
    <location>
        <begin position="1"/>
        <end position="21"/>
    </location>
</feature>
<dbReference type="Proteomes" id="UP001225906">
    <property type="component" value="Unassembled WGS sequence"/>
</dbReference>
<keyword evidence="3" id="KW-1185">Reference proteome</keyword>
<feature type="chain" id="PRO_5047217968" evidence="1">
    <location>
        <begin position="22"/>
        <end position="165"/>
    </location>
</feature>
<keyword evidence="1" id="KW-0732">Signal</keyword>
<dbReference type="EMBL" id="JAVCAP010000014">
    <property type="protein sequence ID" value="MDP8567748.1"/>
    <property type="molecule type" value="Genomic_DNA"/>
</dbReference>
<sequence length="165" mass="17306">MKKALVTALMLSGLFAAQANAAFVTETSDASYNLGTTGSISFIGSSSDEFFDVKTTNTPKTFLSLSMSGINDLIFAVYVNLATPGSGSVLFDDSRVVYTRTLTSVNPTSTLNFVPGNWVIKQLSQLPPYSTVVASVPVPAAAWLFGSALVGAGALRRKQKVALAV</sequence>
<dbReference type="RefSeq" id="WP_306389460.1">
    <property type="nucleotide sequence ID" value="NZ_JAVCAP010000014.1"/>
</dbReference>
<name>A0ABT9JT41_9PROT</name>
<evidence type="ECO:0000313" key="2">
    <source>
        <dbReference type="EMBL" id="MDP8567748.1"/>
    </source>
</evidence>
<organism evidence="2 3">
    <name type="scientific">Methylophilus aquaticus</name>
    <dbReference type="NCBI Taxonomy" id="1971610"/>
    <lineage>
        <taxon>Bacteria</taxon>
        <taxon>Pseudomonadati</taxon>
        <taxon>Pseudomonadota</taxon>
        <taxon>Betaproteobacteria</taxon>
        <taxon>Nitrosomonadales</taxon>
        <taxon>Methylophilaceae</taxon>
        <taxon>Methylophilus</taxon>
    </lineage>
</organism>